<dbReference type="EMBL" id="AK130931">
    <property type="protein sequence ID" value="BAC85464.1"/>
    <property type="molecule type" value="mRNA"/>
</dbReference>
<dbReference type="AlphaFoldDB" id="Q6ZNN7"/>
<organism evidence="1">
    <name type="scientific">Homo sapiens</name>
    <name type="common">Human</name>
    <dbReference type="NCBI Taxonomy" id="9606"/>
    <lineage>
        <taxon>Eukaryota</taxon>
        <taxon>Metazoa</taxon>
        <taxon>Chordata</taxon>
        <taxon>Craniata</taxon>
        <taxon>Vertebrata</taxon>
        <taxon>Euteleostomi</taxon>
        <taxon>Mammalia</taxon>
        <taxon>Eutheria</taxon>
        <taxon>Euarchontoglires</taxon>
        <taxon>Primates</taxon>
        <taxon>Haplorrhini</taxon>
        <taxon>Catarrhini</taxon>
        <taxon>Hominidae</taxon>
        <taxon>Homo</taxon>
    </lineage>
</organism>
<accession>Q6ZNN7</accession>
<name>Q6ZNN7_HUMAN</name>
<proteinExistence type="evidence at transcript level"/>
<evidence type="ECO:0000313" key="1">
    <source>
        <dbReference type="EMBL" id="BAC85464.1"/>
    </source>
</evidence>
<sequence length="120" mass="12882">MITVMSKWHPGVIQFILSLLGVGYHCFHDIQWDQLCIDTQTRTETSPPPPPAASGTQLLSPVHSALIISGTQKRSVFPGAGHSSLPHSHLCPAPCLAHLCSLQCLLTQAGPLLSCRDPLP</sequence>
<protein>
    <submittedName>
        <fullName evidence="1">cDNA FLJ27421 fis, clone WMC07981</fullName>
    </submittedName>
</protein>
<reference evidence="1" key="1">
    <citation type="submission" date="2003-07" db="EMBL/GenBank/DDBJ databases">
        <title>NEDO human cDNA sequencing project.</title>
        <authorList>
            <person name="Kawakami B."/>
            <person name="Sugiyama A."/>
            <person name="Takemoto M."/>
            <person name="Suzuki Y."/>
            <person name="Hata H."/>
            <person name="Nakagawa K."/>
            <person name="Mizuno S."/>
            <person name="Morinaga M."/>
            <person name="Kawamura M."/>
            <person name="Sugiyama T."/>
            <person name="Irie R."/>
            <person name="Otsuki T."/>
            <person name="Sato H."/>
            <person name="Nishikawa T."/>
            <person name="Nagai K."/>
            <person name="Isogai T."/>
            <person name="Sugano S."/>
        </authorList>
    </citation>
    <scope>NUCLEOTIDE SEQUENCE</scope>
    <source>
        <tissue evidence="1">Uterus</tissue>
    </source>
</reference>